<proteinExistence type="inferred from homology"/>
<dbReference type="InterPro" id="IPR015917">
    <property type="entry name" value="Pept_C14A"/>
</dbReference>
<dbReference type="GO" id="GO:0006915">
    <property type="term" value="P:apoptotic process"/>
    <property type="evidence" value="ECO:0007669"/>
    <property type="project" value="UniProtKB-KW"/>
</dbReference>
<dbReference type="GO" id="GO:0006508">
    <property type="term" value="P:proteolysis"/>
    <property type="evidence" value="ECO:0007669"/>
    <property type="project" value="InterPro"/>
</dbReference>
<dbReference type="SUPFAM" id="SSF52129">
    <property type="entry name" value="Caspase-like"/>
    <property type="match status" value="1"/>
</dbReference>
<keyword evidence="4" id="KW-1185">Reference proteome</keyword>
<dbReference type="PROSITE" id="PS01121">
    <property type="entry name" value="CASPASE_HIS"/>
    <property type="match status" value="1"/>
</dbReference>
<dbReference type="PROSITE" id="PS50208">
    <property type="entry name" value="CASPASE_P20"/>
    <property type="match status" value="1"/>
</dbReference>
<dbReference type="InterPro" id="IPR016129">
    <property type="entry name" value="Caspase_his_AS"/>
</dbReference>
<dbReference type="InterPro" id="IPR029030">
    <property type="entry name" value="Caspase-like_dom_sf"/>
</dbReference>
<dbReference type="Gene3D" id="3.40.50.1460">
    <property type="match status" value="1"/>
</dbReference>
<reference evidence="3" key="2">
    <citation type="submission" date="2025-08" db="UniProtKB">
        <authorList>
            <consortium name="Ensembl"/>
        </authorList>
    </citation>
    <scope>IDENTIFICATION</scope>
</reference>
<evidence type="ECO:0000256" key="2">
    <source>
        <dbReference type="ARBA" id="ARBA00022703"/>
    </source>
</evidence>
<dbReference type="InterPro" id="IPR001309">
    <property type="entry name" value="Pept_C14_p20"/>
</dbReference>
<sequence>QFDRMVTLFFISFPQNMTSYKMDGPHRGFCLIINNVNFNSSQRKGSCKDAEQLERVFTWLGLDVRTYTDLTSGDIRSLMQTWQDLQDHEDRNCFVCCILSHGESGAIYGTDEKLPLHLQSNIKAFKTNHFIISFKCSSSHYLF</sequence>
<name>A0A8C3EWL8_CORMO</name>
<reference evidence="4" key="1">
    <citation type="submission" date="2019-10" db="EMBL/GenBank/DDBJ databases">
        <title>Corvus moneduloides (New Caledonian crow) genome, bCorMon1, primary haplotype.</title>
        <authorList>
            <person name="Rutz C."/>
            <person name="Fungtammasan C."/>
            <person name="Mountcastle J."/>
            <person name="Formenti G."/>
            <person name="Chow W."/>
            <person name="Howe K."/>
            <person name="Steele M.P."/>
            <person name="Fernandes J."/>
            <person name="Gilbert M.T.P."/>
            <person name="Fedrigo O."/>
            <person name="Jarvis E.D."/>
            <person name="Gemmell N."/>
        </authorList>
    </citation>
    <scope>NUCLEOTIDE SEQUENCE [LARGE SCALE GENOMIC DNA]</scope>
</reference>
<dbReference type="GO" id="GO:0004197">
    <property type="term" value="F:cysteine-type endopeptidase activity"/>
    <property type="evidence" value="ECO:0007669"/>
    <property type="project" value="InterPro"/>
</dbReference>
<organism evidence="3 4">
    <name type="scientific">Corvus moneduloides</name>
    <name type="common">New Caledonian crow</name>
    <dbReference type="NCBI Taxonomy" id="1196302"/>
    <lineage>
        <taxon>Eukaryota</taxon>
        <taxon>Metazoa</taxon>
        <taxon>Chordata</taxon>
        <taxon>Craniata</taxon>
        <taxon>Vertebrata</taxon>
        <taxon>Euteleostomi</taxon>
        <taxon>Archelosauria</taxon>
        <taxon>Archosauria</taxon>
        <taxon>Dinosauria</taxon>
        <taxon>Saurischia</taxon>
        <taxon>Theropoda</taxon>
        <taxon>Coelurosauria</taxon>
        <taxon>Aves</taxon>
        <taxon>Neognathae</taxon>
        <taxon>Neoaves</taxon>
        <taxon>Telluraves</taxon>
        <taxon>Australaves</taxon>
        <taxon>Passeriformes</taxon>
        <taxon>Corvoidea</taxon>
        <taxon>Corvidae</taxon>
        <taxon>Corvus</taxon>
    </lineage>
</organism>
<comment type="similarity">
    <text evidence="1">Belongs to the peptidase C14A family.</text>
</comment>
<dbReference type="Ensembl" id="ENSCMUT00000029119.2">
    <property type="protein sequence ID" value="ENSCMUP00000027080.1"/>
    <property type="gene ID" value="ENSCMUG00000016374.2"/>
</dbReference>
<dbReference type="SMART" id="SM00115">
    <property type="entry name" value="CASc"/>
    <property type="match status" value="1"/>
</dbReference>
<dbReference type="InterPro" id="IPR011600">
    <property type="entry name" value="Pept_C14_caspase"/>
</dbReference>
<keyword evidence="2" id="KW-0053">Apoptosis</keyword>
<dbReference type="GO" id="GO:0005737">
    <property type="term" value="C:cytoplasm"/>
    <property type="evidence" value="ECO:0007669"/>
    <property type="project" value="UniProtKB-ARBA"/>
</dbReference>
<protein>
    <submittedName>
        <fullName evidence="3">Caspase 10</fullName>
    </submittedName>
</protein>
<evidence type="ECO:0000313" key="3">
    <source>
        <dbReference type="Ensembl" id="ENSCMUP00000027080.1"/>
    </source>
</evidence>
<accession>A0A8C3EWL8</accession>
<evidence type="ECO:0000256" key="1">
    <source>
        <dbReference type="ARBA" id="ARBA00010134"/>
    </source>
</evidence>
<dbReference type="Proteomes" id="UP000694553">
    <property type="component" value="Unassembled WGS sequence"/>
</dbReference>
<reference evidence="3" key="3">
    <citation type="submission" date="2025-09" db="UniProtKB">
        <authorList>
            <consortium name="Ensembl"/>
        </authorList>
    </citation>
    <scope>IDENTIFICATION</scope>
</reference>
<dbReference type="PANTHER" id="PTHR48169">
    <property type="entry name" value="DED DOMAIN-CONTAINING PROTEIN"/>
    <property type="match status" value="1"/>
</dbReference>
<dbReference type="Pfam" id="PF00656">
    <property type="entry name" value="Peptidase_C14"/>
    <property type="match status" value="1"/>
</dbReference>
<dbReference type="PANTHER" id="PTHR48169:SF7">
    <property type="entry name" value="CASPASE 10"/>
    <property type="match status" value="1"/>
</dbReference>
<dbReference type="AlphaFoldDB" id="A0A8C3EWL8"/>
<gene>
    <name evidence="3" type="primary">CASP10</name>
</gene>
<dbReference type="PRINTS" id="PR00376">
    <property type="entry name" value="IL1BCENZYME"/>
</dbReference>
<dbReference type="GO" id="GO:0043067">
    <property type="term" value="P:regulation of programmed cell death"/>
    <property type="evidence" value="ECO:0007669"/>
    <property type="project" value="UniProtKB-ARBA"/>
</dbReference>
<evidence type="ECO:0000313" key="4">
    <source>
        <dbReference type="Proteomes" id="UP000694553"/>
    </source>
</evidence>